<dbReference type="Proteomes" id="UP000031563">
    <property type="component" value="Unassembled WGS sequence"/>
</dbReference>
<name>A0A0F5HL77_BACTR</name>
<organism evidence="1 2">
    <name type="scientific">Bacillus thermotolerans</name>
    <name type="common">Quasibacillus thermotolerans</name>
    <dbReference type="NCBI Taxonomy" id="1221996"/>
    <lineage>
        <taxon>Bacteria</taxon>
        <taxon>Bacillati</taxon>
        <taxon>Bacillota</taxon>
        <taxon>Bacilli</taxon>
        <taxon>Bacillales</taxon>
        <taxon>Bacillaceae</taxon>
        <taxon>Bacillus</taxon>
    </lineage>
</organism>
<accession>A0A0F5HL77</accession>
<keyword evidence="2" id="KW-1185">Reference proteome</keyword>
<proteinExistence type="predicted"/>
<dbReference type="RefSeq" id="WP_156994638.1">
    <property type="nucleotide sequence ID" value="NZ_JWIQ02000101.1"/>
</dbReference>
<evidence type="ECO:0000313" key="1">
    <source>
        <dbReference type="EMBL" id="KKB41496.1"/>
    </source>
</evidence>
<reference evidence="1" key="1">
    <citation type="submission" date="2015-02" db="EMBL/GenBank/DDBJ databases">
        <title>Genome Assembly of Bacillaceae bacterium MTCC 8252.</title>
        <authorList>
            <person name="Verma A."/>
            <person name="Khatri I."/>
            <person name="Mual P."/>
            <person name="Subramanian S."/>
            <person name="Krishnamurthi S."/>
        </authorList>
    </citation>
    <scope>NUCLEOTIDE SEQUENCE [LARGE SCALE GENOMIC DNA]</scope>
    <source>
        <strain evidence="1">MTCC 8252</strain>
    </source>
</reference>
<dbReference type="AlphaFoldDB" id="A0A0F5HL77"/>
<protein>
    <submittedName>
        <fullName evidence="1">Uncharacterized protein</fullName>
    </submittedName>
</protein>
<gene>
    <name evidence="1" type="ORF">QY95_00640</name>
</gene>
<dbReference type="EMBL" id="JWIR02000021">
    <property type="protein sequence ID" value="KKB41496.1"/>
    <property type="molecule type" value="Genomic_DNA"/>
</dbReference>
<evidence type="ECO:0000313" key="2">
    <source>
        <dbReference type="Proteomes" id="UP000031563"/>
    </source>
</evidence>
<accession>A0A0F5I7I2</accession>
<sequence length="49" mass="5880">MNIPEQKELLLLMQEALEEGNREDCKVVQVMELITERMQEMYREKVHSS</sequence>
<comment type="caution">
    <text evidence="1">The sequence shown here is derived from an EMBL/GenBank/DDBJ whole genome shotgun (WGS) entry which is preliminary data.</text>
</comment>